<organism evidence="2 3">
    <name type="scientific">Chloracidobacterium sp. N</name>
    <dbReference type="NCBI Taxonomy" id="2821540"/>
    <lineage>
        <taxon>Bacteria</taxon>
        <taxon>Pseudomonadati</taxon>
        <taxon>Acidobacteriota</taxon>
        <taxon>Terriglobia</taxon>
        <taxon>Terriglobales</taxon>
        <taxon>Acidobacteriaceae</taxon>
        <taxon>Chloracidobacterium</taxon>
        <taxon>Chloracidobacterium aggregatum</taxon>
    </lineage>
</organism>
<dbReference type="SUPFAM" id="SSF50998">
    <property type="entry name" value="Quinoprotein alcohol dehydrogenase-like"/>
    <property type="match status" value="2"/>
</dbReference>
<gene>
    <name evidence="2" type="ORF">J8C05_10035</name>
</gene>
<evidence type="ECO:0000313" key="2">
    <source>
        <dbReference type="EMBL" id="QUV93696.1"/>
    </source>
</evidence>
<feature type="transmembrane region" description="Helical" evidence="1">
    <location>
        <begin position="12"/>
        <end position="30"/>
    </location>
</feature>
<sequence>MIRSLSSRTLRLSLGPAALLVAAAGVWFWWSARRAAQEVRLAAAAAGQPDIRSMPLSAPDTSGVVLWLDTSDIQALVEFRGQLYAATNGGLLVLSADGRVVRQLTPADGLPDHALTALAVFRDRLFIGTRTAGLLEYDGTKLIRHEFRRPPAVHVSCLLATPDYLIIGLLDGGLYDFDGSVFAQRFQPPQATPMTGITALHAQGTRLYVGTLAQGLFIWREGSLQHLPPASGLPSPHVTDFAWHDGHLYVATDAGIARLTRDEQLELVSRQANVCSLAVHQGKLYAGLVVGGVVEVQPMTEAMLRAARLSPAQASAKAPRQVRLAVVGERLLALTPDGVQVVSPKANGGFEWERFDRPGSPRQRLKSGHVTSLAFDATGRLWVGTFEQGLDILDPETGDVLRHVQDETVREINYLCATSRLSPMLAATSQGIVAFESNGRVVRRYDTASSMLIGNAVSHLCPVNSGSGPAALAVATAKGLTLWQDGIGRSLTAFHGLPSNYLYCCAVHDSRLYVGTLAGLAELDGLRVVRTWRTDNAELPANWISALLSVDGLLYVGTYGGGVCALHPNGDMVRFPETKGIEVNLNAMATDGERLYVGTLDRGLLVYDLRRRQWRVWQSGLPSSNVTALAVRPDALFVGTTGGLARIERYRFE</sequence>
<dbReference type="InterPro" id="IPR011047">
    <property type="entry name" value="Quinoprotein_ADH-like_sf"/>
</dbReference>
<dbReference type="Gene3D" id="2.130.10.10">
    <property type="entry name" value="YVTN repeat-like/Quinoprotein amine dehydrogenase"/>
    <property type="match status" value="3"/>
</dbReference>
<keyword evidence="3" id="KW-1185">Reference proteome</keyword>
<dbReference type="EMBL" id="CP072642">
    <property type="protein sequence ID" value="QUV93696.1"/>
    <property type="molecule type" value="Genomic_DNA"/>
</dbReference>
<accession>A0ABX8B2G3</accession>
<evidence type="ECO:0000313" key="3">
    <source>
        <dbReference type="Proteomes" id="UP000677668"/>
    </source>
</evidence>
<dbReference type="Pfam" id="PF07494">
    <property type="entry name" value="Reg_prop"/>
    <property type="match status" value="1"/>
</dbReference>
<dbReference type="InterPro" id="IPR011110">
    <property type="entry name" value="Reg_prop"/>
</dbReference>
<keyword evidence="1" id="KW-0472">Membrane</keyword>
<dbReference type="InterPro" id="IPR015943">
    <property type="entry name" value="WD40/YVTN_repeat-like_dom_sf"/>
</dbReference>
<keyword evidence="1" id="KW-1133">Transmembrane helix</keyword>
<proteinExistence type="predicted"/>
<dbReference type="RefSeq" id="WP_211422051.1">
    <property type="nucleotide sequence ID" value="NZ_CP072642.1"/>
</dbReference>
<protein>
    <submittedName>
        <fullName evidence="2">PQQ-binding-like beta-propeller repeat protein</fullName>
    </submittedName>
</protein>
<keyword evidence="1" id="KW-0812">Transmembrane</keyword>
<dbReference type="Proteomes" id="UP000677668">
    <property type="component" value="Chromosome 1"/>
</dbReference>
<evidence type="ECO:0000256" key="1">
    <source>
        <dbReference type="SAM" id="Phobius"/>
    </source>
</evidence>
<reference evidence="2 3" key="1">
    <citation type="submission" date="2021-03" db="EMBL/GenBank/DDBJ databases">
        <title>Genomic and phenotypic characterization of Chloracidobacterium isolates provides evidence for multiple species.</title>
        <authorList>
            <person name="Saini M.K."/>
            <person name="Costas A.M.G."/>
            <person name="Tank M."/>
            <person name="Bryant D.A."/>
        </authorList>
    </citation>
    <scope>NUCLEOTIDE SEQUENCE [LARGE SCALE GENOMIC DNA]</scope>
    <source>
        <strain evidence="2 3">N</strain>
    </source>
</reference>
<name>A0ABX8B2G3_9BACT</name>